<feature type="compositionally biased region" description="Basic and acidic residues" evidence="1">
    <location>
        <begin position="37"/>
        <end position="46"/>
    </location>
</feature>
<protein>
    <submittedName>
        <fullName evidence="2">Uncharacterized protein</fullName>
    </submittedName>
</protein>
<name>A0A364LKC5_9GAMM</name>
<accession>A0A364LKC5</accession>
<evidence type="ECO:0000313" key="2">
    <source>
        <dbReference type="EMBL" id="RAP37029.1"/>
    </source>
</evidence>
<feature type="region of interest" description="Disordered" evidence="1">
    <location>
        <begin position="25"/>
        <end position="46"/>
    </location>
</feature>
<comment type="caution">
    <text evidence="2">The sequence shown here is derived from an EMBL/GenBank/DDBJ whole genome shotgun (WGS) entry which is preliminary data.</text>
</comment>
<gene>
    <name evidence="2" type="ORF">B1207_06275</name>
</gene>
<proteinExistence type="predicted"/>
<dbReference type="Proteomes" id="UP000249458">
    <property type="component" value="Unassembled WGS sequence"/>
</dbReference>
<sequence>MSLFIITPSTGMKEFLKLSNSVNARKSHNEPYQPISRADKKNDLRQTAKDQLDKSVLKALRAEAKADVEEELDEEAASYFKP</sequence>
<dbReference type="AlphaFoldDB" id="A0A364LKC5"/>
<evidence type="ECO:0000313" key="3">
    <source>
        <dbReference type="Proteomes" id="UP000249458"/>
    </source>
</evidence>
<reference evidence="2 3" key="1">
    <citation type="submission" date="2017-02" db="EMBL/GenBank/DDBJ databases">
        <title>Legionella quilivanii strain from human: case report and whole genome sequencing analysis.</title>
        <authorList>
            <person name="Lalancette C."/>
            <person name="Leduc J.-M."/>
            <person name="Levesque S."/>
            <person name="Fournier E."/>
            <person name="Saoud J."/>
            <person name="Faucher S.P."/>
            <person name="Bernard K."/>
            <person name="Martineau C."/>
            <person name="Longtin J."/>
        </authorList>
    </citation>
    <scope>NUCLEOTIDE SEQUENCE [LARGE SCALE GENOMIC DNA]</scope>
    <source>
        <strain evidence="2 3">ID143958</strain>
    </source>
</reference>
<organism evidence="2 3">
    <name type="scientific">Legionella quinlivanii</name>
    <dbReference type="NCBI Taxonomy" id="45073"/>
    <lineage>
        <taxon>Bacteria</taxon>
        <taxon>Pseudomonadati</taxon>
        <taxon>Pseudomonadota</taxon>
        <taxon>Gammaproteobacteria</taxon>
        <taxon>Legionellales</taxon>
        <taxon>Legionellaceae</taxon>
        <taxon>Legionella</taxon>
    </lineage>
</organism>
<evidence type="ECO:0000256" key="1">
    <source>
        <dbReference type="SAM" id="MobiDB-lite"/>
    </source>
</evidence>
<dbReference type="EMBL" id="MVJN01000004">
    <property type="protein sequence ID" value="RAP37029.1"/>
    <property type="molecule type" value="Genomic_DNA"/>
</dbReference>